<dbReference type="NCBIfam" id="TIGR01200">
    <property type="entry name" value="GLPGLI"/>
    <property type="match status" value="1"/>
</dbReference>
<dbReference type="OrthoDB" id="1440774at2"/>
<gene>
    <name evidence="1" type="ORF">FAZ19_04895</name>
</gene>
<organism evidence="1 2">
    <name type="scientific">Sphingobacterium alkalisoli</name>
    <dbReference type="NCBI Taxonomy" id="1874115"/>
    <lineage>
        <taxon>Bacteria</taxon>
        <taxon>Pseudomonadati</taxon>
        <taxon>Bacteroidota</taxon>
        <taxon>Sphingobacteriia</taxon>
        <taxon>Sphingobacteriales</taxon>
        <taxon>Sphingobacteriaceae</taxon>
        <taxon>Sphingobacterium</taxon>
    </lineage>
</organism>
<dbReference type="InterPro" id="IPR005901">
    <property type="entry name" value="GLPGLI"/>
</dbReference>
<accession>A0A4U0H9X6</accession>
<protein>
    <submittedName>
        <fullName evidence="1">GLPGLI family protein</fullName>
    </submittedName>
</protein>
<comment type="caution">
    <text evidence="1">The sequence shown here is derived from an EMBL/GenBank/DDBJ whole genome shotgun (WGS) entry which is preliminary data.</text>
</comment>
<sequence length="261" mass="29540">MKFILFVSLFILCFHFPLKAQYTYFPQQGTISYEKTIFIKNLVKRYGAYAKDENSKQMMLSLLDRLPENHVFKKKASFSDKEVLFEHVKEDYTESVRMMMQMGVIESGITTYQNLGEKRMKSSFDLGGQSILVDDEMVGVKWKITDEYRSIAGYNCRRANGLVMDSIYVVAFYTDEIPVSLGPSSFNGLPGMILGLAVPELHYNIFATKVDLTPLAPGALAIGKVKAKPMTRKEVYDQLSAVLIGFLGEKMFNLVMAGCYL</sequence>
<dbReference type="RefSeq" id="WP_136819486.1">
    <property type="nucleotide sequence ID" value="NZ_BMJX01000001.1"/>
</dbReference>
<name>A0A4U0H9X6_9SPHI</name>
<keyword evidence="2" id="KW-1185">Reference proteome</keyword>
<dbReference type="Pfam" id="PF09697">
    <property type="entry name" value="Porph_ging"/>
    <property type="match status" value="1"/>
</dbReference>
<dbReference type="Proteomes" id="UP000309872">
    <property type="component" value="Unassembled WGS sequence"/>
</dbReference>
<reference evidence="1 2" key="1">
    <citation type="submission" date="2019-04" db="EMBL/GenBank/DDBJ databases">
        <title>Sphingobacterium olei sp. nov., isolated from oil-contaminated soil.</title>
        <authorList>
            <person name="Liu B."/>
        </authorList>
    </citation>
    <scope>NUCLEOTIDE SEQUENCE [LARGE SCALE GENOMIC DNA]</scope>
    <source>
        <strain evidence="1 2">Y3L14</strain>
    </source>
</reference>
<dbReference type="EMBL" id="SUKA01000001">
    <property type="protein sequence ID" value="TJY68596.1"/>
    <property type="molecule type" value="Genomic_DNA"/>
</dbReference>
<evidence type="ECO:0000313" key="2">
    <source>
        <dbReference type="Proteomes" id="UP000309872"/>
    </source>
</evidence>
<dbReference type="AlphaFoldDB" id="A0A4U0H9X6"/>
<evidence type="ECO:0000313" key="1">
    <source>
        <dbReference type="EMBL" id="TJY68596.1"/>
    </source>
</evidence>
<proteinExistence type="predicted"/>